<accession>A0AAV5WA24</accession>
<sequence length="237" mass="27133">RMVASPESQRELVDDRSKRDGNRSICAGRCVCLHAFSQWTTLAFESLLLHHGLLSSPFSLLEGEKEAEGGMKMREALRRVMKGRRHEDIREILLCFGISPLSLSRIYRLPVEVCCEEEKERENGGVELGEEERELTKCGSPCAALNAAEQRRINRYLFGLFPPEAKSSKTQRVYVVVRGNDGLLSEDLTEMDDLSRAKDGEITLEWTHVGCGRRLKGERREERRDNESIVMRMKQFM</sequence>
<protein>
    <submittedName>
        <fullName evidence="2">Uncharacterized protein</fullName>
    </submittedName>
</protein>
<proteinExistence type="predicted"/>
<dbReference type="EMBL" id="BTSY01000005">
    <property type="protein sequence ID" value="GMT27842.1"/>
    <property type="molecule type" value="Genomic_DNA"/>
</dbReference>
<feature type="region of interest" description="Disordered" evidence="1">
    <location>
        <begin position="1"/>
        <end position="20"/>
    </location>
</feature>
<comment type="caution">
    <text evidence="2">The sequence shown here is derived from an EMBL/GenBank/DDBJ whole genome shotgun (WGS) entry which is preliminary data.</text>
</comment>
<evidence type="ECO:0000313" key="3">
    <source>
        <dbReference type="Proteomes" id="UP001432322"/>
    </source>
</evidence>
<evidence type="ECO:0000313" key="2">
    <source>
        <dbReference type="EMBL" id="GMT27842.1"/>
    </source>
</evidence>
<feature type="non-terminal residue" evidence="2">
    <location>
        <position position="1"/>
    </location>
</feature>
<reference evidence="2" key="1">
    <citation type="submission" date="2023-10" db="EMBL/GenBank/DDBJ databases">
        <title>Genome assembly of Pristionchus species.</title>
        <authorList>
            <person name="Yoshida K."/>
            <person name="Sommer R.J."/>
        </authorList>
    </citation>
    <scope>NUCLEOTIDE SEQUENCE</scope>
    <source>
        <strain evidence="2">RS5133</strain>
    </source>
</reference>
<dbReference type="AlphaFoldDB" id="A0AAV5WA24"/>
<gene>
    <name evidence="2" type="ORF">PFISCL1PPCAC_19139</name>
</gene>
<name>A0AAV5WA24_9BILA</name>
<feature type="compositionally biased region" description="Basic and acidic residues" evidence="1">
    <location>
        <begin position="8"/>
        <end position="20"/>
    </location>
</feature>
<organism evidence="2 3">
    <name type="scientific">Pristionchus fissidentatus</name>
    <dbReference type="NCBI Taxonomy" id="1538716"/>
    <lineage>
        <taxon>Eukaryota</taxon>
        <taxon>Metazoa</taxon>
        <taxon>Ecdysozoa</taxon>
        <taxon>Nematoda</taxon>
        <taxon>Chromadorea</taxon>
        <taxon>Rhabditida</taxon>
        <taxon>Rhabditina</taxon>
        <taxon>Diplogasteromorpha</taxon>
        <taxon>Diplogasteroidea</taxon>
        <taxon>Neodiplogasteridae</taxon>
        <taxon>Pristionchus</taxon>
    </lineage>
</organism>
<evidence type="ECO:0000256" key="1">
    <source>
        <dbReference type="SAM" id="MobiDB-lite"/>
    </source>
</evidence>
<dbReference type="Proteomes" id="UP001432322">
    <property type="component" value="Unassembled WGS sequence"/>
</dbReference>
<keyword evidence="3" id="KW-1185">Reference proteome</keyword>